<dbReference type="NCBIfam" id="TIGR01403">
    <property type="entry name" value="fliQ_rel_III"/>
    <property type="match status" value="1"/>
</dbReference>
<evidence type="ECO:0000256" key="4">
    <source>
        <dbReference type="ARBA" id="ARBA00022692"/>
    </source>
</evidence>
<keyword evidence="3" id="KW-1003">Cell membrane</keyword>
<dbReference type="PANTHER" id="PTHR34040">
    <property type="entry name" value="FLAGELLAR BIOSYNTHETIC PROTEIN FLIQ"/>
    <property type="match status" value="1"/>
</dbReference>
<dbReference type="InterPro" id="IPR006306">
    <property type="entry name" value="T3SS_HrpO"/>
</dbReference>
<protein>
    <submittedName>
        <fullName evidence="9">Aldolase</fullName>
    </submittedName>
</protein>
<sequence length="87" mass="8966">METDTLVRITSQGLLLCLSVSMPVVAVAALSGLAISFVQAITSMQDQSISYAVKLVAVVATVLMTGAWGAAAILRFANQIVTLAVPS</sequence>
<evidence type="ECO:0000313" key="10">
    <source>
        <dbReference type="Proteomes" id="UP000062317"/>
    </source>
</evidence>
<keyword evidence="6" id="KW-0843">Virulence</keyword>
<evidence type="ECO:0000256" key="5">
    <source>
        <dbReference type="ARBA" id="ARBA00022989"/>
    </source>
</evidence>
<evidence type="ECO:0000313" key="9">
    <source>
        <dbReference type="EMBL" id="KVV42295.1"/>
    </source>
</evidence>
<dbReference type="AlphaFoldDB" id="A0A106DLT1"/>
<dbReference type="InterPro" id="IPR002191">
    <property type="entry name" value="Bac_export_3"/>
</dbReference>
<dbReference type="Proteomes" id="UP000062317">
    <property type="component" value="Unassembled WGS sequence"/>
</dbReference>
<dbReference type="Pfam" id="PF01313">
    <property type="entry name" value="Bac_export_3"/>
    <property type="match status" value="1"/>
</dbReference>
<keyword evidence="4 8" id="KW-0812">Transmembrane</keyword>
<gene>
    <name evidence="9" type="ORF">WT27_10755</name>
</gene>
<keyword evidence="7 8" id="KW-0472">Membrane</keyword>
<evidence type="ECO:0000256" key="7">
    <source>
        <dbReference type="ARBA" id="ARBA00023136"/>
    </source>
</evidence>
<evidence type="ECO:0000256" key="1">
    <source>
        <dbReference type="ARBA" id="ARBA00004651"/>
    </source>
</evidence>
<keyword evidence="10" id="KW-1185">Reference proteome</keyword>
<dbReference type="GO" id="GO:0009306">
    <property type="term" value="P:protein secretion"/>
    <property type="evidence" value="ECO:0007669"/>
    <property type="project" value="InterPro"/>
</dbReference>
<evidence type="ECO:0000256" key="8">
    <source>
        <dbReference type="SAM" id="Phobius"/>
    </source>
</evidence>
<comment type="caution">
    <text evidence="9">The sequence shown here is derived from an EMBL/GenBank/DDBJ whole genome shotgun (WGS) entry which is preliminary data.</text>
</comment>
<keyword evidence="5 8" id="KW-1133">Transmembrane helix</keyword>
<reference evidence="9 10" key="1">
    <citation type="submission" date="2015-11" db="EMBL/GenBank/DDBJ databases">
        <title>Expanding the genomic diversity of Burkholderia species for the development of highly accurate diagnostics.</title>
        <authorList>
            <person name="Sahl J."/>
            <person name="Keim P."/>
            <person name="Wagner D."/>
        </authorList>
    </citation>
    <scope>NUCLEOTIDE SEQUENCE [LARGE SCALE GENOMIC DNA]</scope>
    <source>
        <strain evidence="9 10">MSMB1301WGS</strain>
    </source>
</reference>
<proteinExistence type="inferred from homology"/>
<accession>A0A106DLT1</accession>
<feature type="transmembrane region" description="Helical" evidence="8">
    <location>
        <begin position="53"/>
        <end position="77"/>
    </location>
</feature>
<dbReference type="PANTHER" id="PTHR34040:SF7">
    <property type="entry name" value="SURFACE PRESENTATION OF ANTIGENS PROTEIN SPAQ"/>
    <property type="match status" value="1"/>
</dbReference>
<name>A0A106DLT1_9BURK</name>
<feature type="transmembrane region" description="Helical" evidence="8">
    <location>
        <begin position="20"/>
        <end position="41"/>
    </location>
</feature>
<dbReference type="RefSeq" id="WP_012372025.1">
    <property type="nucleotide sequence ID" value="NZ_LPEQ01000106.1"/>
</dbReference>
<evidence type="ECO:0000256" key="6">
    <source>
        <dbReference type="ARBA" id="ARBA00023026"/>
    </source>
</evidence>
<dbReference type="PRINTS" id="PR00952">
    <property type="entry name" value="TYPE3IMQPROT"/>
</dbReference>
<comment type="similarity">
    <text evidence="2">Belongs to the FliQ/MopD/SpaQ family.</text>
</comment>
<comment type="subcellular location">
    <subcellularLocation>
        <location evidence="1">Cell membrane</location>
        <topology evidence="1">Multi-pass membrane protein</topology>
    </subcellularLocation>
</comment>
<dbReference type="GO" id="GO:0005886">
    <property type="term" value="C:plasma membrane"/>
    <property type="evidence" value="ECO:0007669"/>
    <property type="project" value="UniProtKB-SubCell"/>
</dbReference>
<dbReference type="EMBL" id="LPEQ01000106">
    <property type="protein sequence ID" value="KVV42295.1"/>
    <property type="molecule type" value="Genomic_DNA"/>
</dbReference>
<organism evidence="9 10">
    <name type="scientific">Burkholderia territorii</name>
    <dbReference type="NCBI Taxonomy" id="1503055"/>
    <lineage>
        <taxon>Bacteria</taxon>
        <taxon>Pseudomonadati</taxon>
        <taxon>Pseudomonadota</taxon>
        <taxon>Betaproteobacteria</taxon>
        <taxon>Burkholderiales</taxon>
        <taxon>Burkholderiaceae</taxon>
        <taxon>Burkholderia</taxon>
        <taxon>Burkholderia cepacia complex</taxon>
    </lineage>
</organism>
<evidence type="ECO:0000256" key="2">
    <source>
        <dbReference type="ARBA" id="ARBA00006156"/>
    </source>
</evidence>
<evidence type="ECO:0000256" key="3">
    <source>
        <dbReference type="ARBA" id="ARBA00022475"/>
    </source>
</evidence>